<feature type="domain" description="C2H2-type" evidence="8">
    <location>
        <begin position="67"/>
        <end position="94"/>
    </location>
</feature>
<comment type="caution">
    <text evidence="9">The sequence shown here is derived from an EMBL/GenBank/DDBJ whole genome shotgun (WGS) entry which is preliminary data.</text>
</comment>
<evidence type="ECO:0000313" key="9">
    <source>
        <dbReference type="EMBL" id="KAH0808002.1"/>
    </source>
</evidence>
<dbReference type="InterPro" id="IPR013087">
    <property type="entry name" value="Znf_C2H2_type"/>
</dbReference>
<dbReference type="Proteomes" id="UP000719412">
    <property type="component" value="Unassembled WGS sequence"/>
</dbReference>
<dbReference type="PROSITE" id="PS00028">
    <property type="entry name" value="ZINC_FINGER_C2H2_1"/>
    <property type="match status" value="1"/>
</dbReference>
<protein>
    <recommendedName>
        <fullName evidence="8">C2H2-type domain-containing protein</fullName>
    </recommendedName>
</protein>
<evidence type="ECO:0000256" key="6">
    <source>
        <dbReference type="ARBA" id="ARBA00023242"/>
    </source>
</evidence>
<sequence length="133" mass="15252">MHMKIVHKLTNVQLGNYNDLTSVPRVESAIGTKNHLTNTLSGFVAKNLSFGVTGALALSNRKGKRPYKCPSCDNCYKYKRSLDKHVKWICGKEPQFRCDYCDRPFKQKYHCKSHMRMVHKLGSAEVLTLEFVD</sequence>
<evidence type="ECO:0000256" key="3">
    <source>
        <dbReference type="ARBA" id="ARBA00022737"/>
    </source>
</evidence>
<reference evidence="9" key="2">
    <citation type="submission" date="2021-08" db="EMBL/GenBank/DDBJ databases">
        <authorList>
            <person name="Eriksson T."/>
        </authorList>
    </citation>
    <scope>NUCLEOTIDE SEQUENCE</scope>
    <source>
        <strain evidence="9">Stoneville</strain>
        <tissue evidence="9">Whole head</tissue>
    </source>
</reference>
<dbReference type="EMBL" id="JABDTM020029434">
    <property type="protein sequence ID" value="KAH0808002.1"/>
    <property type="molecule type" value="Genomic_DNA"/>
</dbReference>
<dbReference type="PROSITE" id="PS50157">
    <property type="entry name" value="ZINC_FINGER_C2H2_2"/>
    <property type="match status" value="2"/>
</dbReference>
<reference evidence="9" key="1">
    <citation type="journal article" date="2020" name="J Insects Food Feed">
        <title>The yellow mealworm (Tenebrio molitor) genome: a resource for the emerging insects as food and feed industry.</title>
        <authorList>
            <person name="Eriksson T."/>
            <person name="Andere A."/>
            <person name="Kelstrup H."/>
            <person name="Emery V."/>
            <person name="Picard C."/>
        </authorList>
    </citation>
    <scope>NUCLEOTIDE SEQUENCE</scope>
    <source>
        <strain evidence="9">Stoneville</strain>
        <tissue evidence="9">Whole head</tissue>
    </source>
</reference>
<evidence type="ECO:0000256" key="2">
    <source>
        <dbReference type="ARBA" id="ARBA00022723"/>
    </source>
</evidence>
<dbReference type="GO" id="GO:0005634">
    <property type="term" value="C:nucleus"/>
    <property type="evidence" value="ECO:0007669"/>
    <property type="project" value="UniProtKB-SubCell"/>
</dbReference>
<dbReference type="AlphaFoldDB" id="A0A8J6H508"/>
<keyword evidence="5" id="KW-0862">Zinc</keyword>
<feature type="domain" description="C2H2-type" evidence="8">
    <location>
        <begin position="96"/>
        <end position="119"/>
    </location>
</feature>
<dbReference type="InterPro" id="IPR050888">
    <property type="entry name" value="ZnF_C2H2-type_TF"/>
</dbReference>
<evidence type="ECO:0000256" key="1">
    <source>
        <dbReference type="ARBA" id="ARBA00004123"/>
    </source>
</evidence>
<comment type="subcellular location">
    <subcellularLocation>
        <location evidence="1">Nucleus</location>
    </subcellularLocation>
</comment>
<evidence type="ECO:0000256" key="5">
    <source>
        <dbReference type="ARBA" id="ARBA00022833"/>
    </source>
</evidence>
<dbReference type="Gene3D" id="3.30.160.60">
    <property type="entry name" value="Classic Zinc Finger"/>
    <property type="match status" value="1"/>
</dbReference>
<dbReference type="PANTHER" id="PTHR24406">
    <property type="entry name" value="TRANSCRIPTIONAL REPRESSOR CTCFL-RELATED"/>
    <property type="match status" value="1"/>
</dbReference>
<name>A0A8J6H508_TENMO</name>
<dbReference type="SMART" id="SM00355">
    <property type="entry name" value="ZnF_C2H2"/>
    <property type="match status" value="2"/>
</dbReference>
<organism evidence="9 10">
    <name type="scientific">Tenebrio molitor</name>
    <name type="common">Yellow mealworm beetle</name>
    <dbReference type="NCBI Taxonomy" id="7067"/>
    <lineage>
        <taxon>Eukaryota</taxon>
        <taxon>Metazoa</taxon>
        <taxon>Ecdysozoa</taxon>
        <taxon>Arthropoda</taxon>
        <taxon>Hexapoda</taxon>
        <taxon>Insecta</taxon>
        <taxon>Pterygota</taxon>
        <taxon>Neoptera</taxon>
        <taxon>Endopterygota</taxon>
        <taxon>Coleoptera</taxon>
        <taxon>Polyphaga</taxon>
        <taxon>Cucujiformia</taxon>
        <taxon>Tenebrionidae</taxon>
        <taxon>Tenebrio</taxon>
    </lineage>
</organism>
<gene>
    <name evidence="9" type="ORF">GEV33_014789</name>
</gene>
<evidence type="ECO:0000256" key="4">
    <source>
        <dbReference type="ARBA" id="ARBA00022771"/>
    </source>
</evidence>
<proteinExistence type="predicted"/>
<keyword evidence="4 7" id="KW-0863">Zinc-finger</keyword>
<dbReference type="SUPFAM" id="SSF57667">
    <property type="entry name" value="beta-beta-alpha zinc fingers"/>
    <property type="match status" value="1"/>
</dbReference>
<evidence type="ECO:0000259" key="8">
    <source>
        <dbReference type="PROSITE" id="PS50157"/>
    </source>
</evidence>
<keyword evidence="2" id="KW-0479">Metal-binding</keyword>
<accession>A0A8J6H508</accession>
<dbReference type="InterPro" id="IPR036236">
    <property type="entry name" value="Znf_C2H2_sf"/>
</dbReference>
<evidence type="ECO:0000256" key="7">
    <source>
        <dbReference type="PROSITE-ProRule" id="PRU00042"/>
    </source>
</evidence>
<dbReference type="GO" id="GO:0008270">
    <property type="term" value="F:zinc ion binding"/>
    <property type="evidence" value="ECO:0007669"/>
    <property type="project" value="UniProtKB-KW"/>
</dbReference>
<keyword evidence="6" id="KW-0539">Nucleus</keyword>
<keyword evidence="3" id="KW-0677">Repeat</keyword>
<keyword evidence="10" id="KW-1185">Reference proteome</keyword>
<evidence type="ECO:0000313" key="10">
    <source>
        <dbReference type="Proteomes" id="UP000719412"/>
    </source>
</evidence>